<reference evidence="4" key="1">
    <citation type="submission" date="2017-09" db="EMBL/GenBank/DDBJ databases">
        <authorList>
            <person name="Varghese N."/>
            <person name="Submissions S."/>
        </authorList>
    </citation>
    <scope>NUCLEOTIDE SEQUENCE [LARGE SCALE GENOMIC DNA]</scope>
    <source>
        <strain evidence="4">MSL47</strain>
    </source>
</reference>
<evidence type="ECO:0000256" key="1">
    <source>
        <dbReference type="SAM" id="Phobius"/>
    </source>
</evidence>
<keyword evidence="4" id="KW-1185">Reference proteome</keyword>
<dbReference type="AlphaFoldDB" id="A0A285GAD0"/>
<keyword evidence="1" id="KW-1133">Transmembrane helix</keyword>
<dbReference type="Proteomes" id="UP000219573">
    <property type="component" value="Unassembled WGS sequence"/>
</dbReference>
<dbReference type="OrthoDB" id="1806788at2"/>
<evidence type="ECO:0000313" key="3">
    <source>
        <dbReference type="EMBL" id="SNY19486.1"/>
    </source>
</evidence>
<organism evidence="3 4">
    <name type="scientific">Orenia metallireducens</name>
    <dbReference type="NCBI Taxonomy" id="1413210"/>
    <lineage>
        <taxon>Bacteria</taxon>
        <taxon>Bacillati</taxon>
        <taxon>Bacillota</taxon>
        <taxon>Clostridia</taxon>
        <taxon>Halanaerobiales</taxon>
        <taxon>Halobacteroidaceae</taxon>
        <taxon>Orenia</taxon>
    </lineage>
</organism>
<dbReference type="Pfam" id="PF13163">
    <property type="entry name" value="DUF3999"/>
    <property type="match status" value="1"/>
</dbReference>
<keyword evidence="1" id="KW-0812">Transmembrane</keyword>
<evidence type="ECO:0000313" key="4">
    <source>
        <dbReference type="Proteomes" id="UP000219573"/>
    </source>
</evidence>
<dbReference type="EMBL" id="OBDZ01000005">
    <property type="protein sequence ID" value="SNY19486.1"/>
    <property type="molecule type" value="Genomic_DNA"/>
</dbReference>
<feature type="signal peptide" evidence="2">
    <location>
        <begin position="1"/>
        <end position="20"/>
    </location>
</feature>
<protein>
    <recommendedName>
        <fullName evidence="5">DUF3999 domain-containing protein</fullName>
    </recommendedName>
</protein>
<evidence type="ECO:0008006" key="5">
    <source>
        <dbReference type="Google" id="ProtNLM"/>
    </source>
</evidence>
<sequence length="419" mass="49866">MKRTLITILSLLLFSLGVFADDIDEWGYQKRIDFKAKSEYISVFLDEDVYRYGQQDLADIRVINGRGEFIPYYISNGNLVIKQATQLEYDSRRILDFVDDKSNYIQDFKITSPANNQDIIANKISFEISDDYFLKKIKIYGSYDNKEWEFIKEDNIYRTKDSQKLKISLVQNYKFNYYRVLMLKDIEKTEIDQLQALYDNRMIKARSYQRSKSADYQIIQQDRKTIIEINNDDSLKIEQLRVSSKDNFRRSYRVFYKNRDEADFQSGSHAKIYQLLFDDFKIKENTIGLKSSNSNYLNSEVIKIEIYDGDNKPIKIDDIELNYTIDKVVFKTNKGQAYYLCFGNPKARRPIYDIEEFRKYIENKEQEEGKLLALEVKKQESRVKEKEEINLEMILNIVVTLVSLLLIFLLLKRLRFKDN</sequence>
<name>A0A285GAD0_9FIRM</name>
<evidence type="ECO:0000256" key="2">
    <source>
        <dbReference type="SAM" id="SignalP"/>
    </source>
</evidence>
<feature type="chain" id="PRO_5012063443" description="DUF3999 domain-containing protein" evidence="2">
    <location>
        <begin position="21"/>
        <end position="419"/>
    </location>
</feature>
<gene>
    <name evidence="3" type="ORF">SAMN06265827_105131</name>
</gene>
<proteinExistence type="predicted"/>
<accession>A0A285GAD0</accession>
<dbReference type="InterPro" id="IPR025060">
    <property type="entry name" value="DUF3999"/>
</dbReference>
<keyword evidence="1" id="KW-0472">Membrane</keyword>
<dbReference type="RefSeq" id="WP_097016955.1">
    <property type="nucleotide sequence ID" value="NZ_OBDZ01000005.1"/>
</dbReference>
<keyword evidence="2" id="KW-0732">Signal</keyword>
<feature type="transmembrane region" description="Helical" evidence="1">
    <location>
        <begin position="393"/>
        <end position="411"/>
    </location>
</feature>